<dbReference type="AlphaFoldDB" id="A0A3N0VA10"/>
<dbReference type="Gene3D" id="3.30.1300.30">
    <property type="entry name" value="GSPII I/J protein-like"/>
    <property type="match status" value="1"/>
</dbReference>
<organism evidence="12 13">
    <name type="scientific">Stagnimonas aquatica</name>
    <dbReference type="NCBI Taxonomy" id="2689987"/>
    <lineage>
        <taxon>Bacteria</taxon>
        <taxon>Pseudomonadati</taxon>
        <taxon>Pseudomonadota</taxon>
        <taxon>Gammaproteobacteria</taxon>
        <taxon>Nevskiales</taxon>
        <taxon>Nevskiaceae</taxon>
        <taxon>Stagnimonas</taxon>
    </lineage>
</organism>
<proteinExistence type="inferred from homology"/>
<dbReference type="InterPro" id="IPR010052">
    <property type="entry name" value="T2SS_protein-GspI"/>
</dbReference>
<dbReference type="Pfam" id="PF02501">
    <property type="entry name" value="T2SSI"/>
    <property type="match status" value="1"/>
</dbReference>
<dbReference type="NCBIfam" id="TIGR02532">
    <property type="entry name" value="IV_pilin_GFxxxE"/>
    <property type="match status" value="1"/>
</dbReference>
<dbReference type="Pfam" id="PF07963">
    <property type="entry name" value="N_methyl"/>
    <property type="match status" value="1"/>
</dbReference>
<feature type="domain" description="Type II secretion system protein GspI C-terminal" evidence="11">
    <location>
        <begin position="45"/>
        <end position="115"/>
    </location>
</feature>
<dbReference type="PANTHER" id="PTHR38779">
    <property type="entry name" value="TYPE II SECRETION SYSTEM PROTEIN I-RELATED"/>
    <property type="match status" value="1"/>
</dbReference>
<dbReference type="SUPFAM" id="SSF54523">
    <property type="entry name" value="Pili subunits"/>
    <property type="match status" value="2"/>
</dbReference>
<comment type="function">
    <text evidence="9">Component of the type II secretion system required for the energy-dependent secretion of extracellular factors such as proteases and toxins from the periplasm.</text>
</comment>
<feature type="transmembrane region" description="Helical" evidence="9">
    <location>
        <begin position="12"/>
        <end position="36"/>
    </location>
</feature>
<dbReference type="RefSeq" id="WP_123211914.1">
    <property type="nucleotide sequence ID" value="NZ_RJVO01000004.1"/>
</dbReference>
<name>A0A3N0VA10_9GAMM</name>
<reference evidence="12 13" key="1">
    <citation type="submission" date="2018-10" db="EMBL/GenBank/DDBJ databases">
        <authorList>
            <person name="Chen W.-M."/>
        </authorList>
    </citation>
    <scope>NUCLEOTIDE SEQUENCE [LARGE SCALE GENOMIC DNA]</scope>
    <source>
        <strain evidence="12 13">THS-13</strain>
    </source>
</reference>
<comment type="similarity">
    <text evidence="2 9">Belongs to the GSP I family.</text>
</comment>
<keyword evidence="7 9" id="KW-1133">Transmembrane helix</keyword>
<dbReference type="GO" id="GO:0005886">
    <property type="term" value="C:plasma membrane"/>
    <property type="evidence" value="ECO:0007669"/>
    <property type="project" value="UniProtKB-SubCell"/>
</dbReference>
<dbReference type="Proteomes" id="UP000282106">
    <property type="component" value="Unassembled WGS sequence"/>
</dbReference>
<keyword evidence="8 9" id="KW-0472">Membrane</keyword>
<keyword evidence="13" id="KW-1185">Reference proteome</keyword>
<gene>
    <name evidence="12" type="primary">gspI</name>
    <name evidence="12" type="ORF">ED208_10850</name>
</gene>
<accession>A0A3N0VA10</accession>
<comment type="subcellular location">
    <subcellularLocation>
        <location evidence="1 9">Cell inner membrane</location>
        <topology evidence="1 9">Single-pass membrane protein</topology>
    </subcellularLocation>
</comment>
<evidence type="ECO:0000256" key="5">
    <source>
        <dbReference type="ARBA" id="ARBA00022519"/>
    </source>
</evidence>
<keyword evidence="6 9" id="KW-0812">Transmembrane</keyword>
<evidence type="ECO:0000256" key="10">
    <source>
        <dbReference type="SAM" id="MobiDB-lite"/>
    </source>
</evidence>
<dbReference type="PROSITE" id="PS00409">
    <property type="entry name" value="PROKAR_NTER_METHYL"/>
    <property type="match status" value="1"/>
</dbReference>
<protein>
    <recommendedName>
        <fullName evidence="9">Type II secretion system protein I</fullName>
        <shortName evidence="9">T2SS minor pseudopilin I</shortName>
    </recommendedName>
</protein>
<evidence type="ECO:0000313" key="12">
    <source>
        <dbReference type="EMBL" id="ROH89617.1"/>
    </source>
</evidence>
<dbReference type="InterPro" id="IPR012902">
    <property type="entry name" value="N_methyl_site"/>
</dbReference>
<dbReference type="GO" id="GO:0015627">
    <property type="term" value="C:type II protein secretion system complex"/>
    <property type="evidence" value="ECO:0007669"/>
    <property type="project" value="UniProtKB-UniRule"/>
</dbReference>
<evidence type="ECO:0000256" key="9">
    <source>
        <dbReference type="RuleBase" id="RU368030"/>
    </source>
</evidence>
<evidence type="ECO:0000256" key="7">
    <source>
        <dbReference type="ARBA" id="ARBA00022989"/>
    </source>
</evidence>
<evidence type="ECO:0000256" key="6">
    <source>
        <dbReference type="ARBA" id="ARBA00022692"/>
    </source>
</evidence>
<keyword evidence="3" id="KW-1003">Cell membrane</keyword>
<evidence type="ECO:0000256" key="2">
    <source>
        <dbReference type="ARBA" id="ARBA00008358"/>
    </source>
</evidence>
<evidence type="ECO:0000256" key="3">
    <source>
        <dbReference type="ARBA" id="ARBA00022475"/>
    </source>
</evidence>
<dbReference type="InterPro" id="IPR003413">
    <property type="entry name" value="T2SS_GspI_C"/>
</dbReference>
<keyword evidence="5 9" id="KW-0997">Cell inner membrane</keyword>
<feature type="region of interest" description="Disordered" evidence="10">
    <location>
        <begin position="110"/>
        <end position="132"/>
    </location>
</feature>
<dbReference type="InParanoid" id="A0A3N0VA10"/>
<comment type="caution">
    <text evidence="12">The sequence shown here is derived from an EMBL/GenBank/DDBJ whole genome shotgun (WGS) entry which is preliminary data.</text>
</comment>
<comment type="PTM">
    <text evidence="9">Cleaved by prepilin peptidase.</text>
</comment>
<evidence type="ECO:0000259" key="11">
    <source>
        <dbReference type="Pfam" id="PF02501"/>
    </source>
</evidence>
<sequence length="132" mass="14657">MNLPRHLRQRGFTLLELLVAVAILAIALGAMLSGFARYASQAGYLRERSIATWVAHNRLTEIELEPSWPSTGSREGKTEMAGVEWKWRLEVRSTDDPDLRRLDLKVISPSAKDADSADAASSADLTAFMSQR</sequence>
<evidence type="ECO:0000256" key="1">
    <source>
        <dbReference type="ARBA" id="ARBA00004377"/>
    </source>
</evidence>
<comment type="subunit">
    <text evidence="9">Type II secretion is composed of four main components: the outer membrane complex, the inner membrane complex, the cytoplasmic secretion ATPase and the periplasm-spanning pseudopilus.</text>
</comment>
<dbReference type="EMBL" id="RJVO01000004">
    <property type="protein sequence ID" value="ROH89617.1"/>
    <property type="molecule type" value="Genomic_DNA"/>
</dbReference>
<dbReference type="InterPro" id="IPR045584">
    <property type="entry name" value="Pilin-like"/>
</dbReference>
<dbReference type="PANTHER" id="PTHR38779:SF2">
    <property type="entry name" value="TYPE II SECRETION SYSTEM PROTEIN I-RELATED"/>
    <property type="match status" value="1"/>
</dbReference>
<dbReference type="GO" id="GO:0015628">
    <property type="term" value="P:protein secretion by the type II secretion system"/>
    <property type="evidence" value="ECO:0007669"/>
    <property type="project" value="UniProtKB-UniRule"/>
</dbReference>
<dbReference type="NCBIfam" id="TIGR01707">
    <property type="entry name" value="gspI"/>
    <property type="match status" value="1"/>
</dbReference>
<evidence type="ECO:0000256" key="4">
    <source>
        <dbReference type="ARBA" id="ARBA00022481"/>
    </source>
</evidence>
<evidence type="ECO:0000313" key="13">
    <source>
        <dbReference type="Proteomes" id="UP000282106"/>
    </source>
</evidence>
<evidence type="ECO:0000256" key="8">
    <source>
        <dbReference type="ARBA" id="ARBA00023136"/>
    </source>
</evidence>
<dbReference type="FunCoup" id="A0A3N0VA10">
    <property type="interactions" value="56"/>
</dbReference>
<keyword evidence="4 9" id="KW-0488">Methylation</keyword>